<dbReference type="EMBL" id="KZ826054">
    <property type="protein sequence ID" value="PYH88986.1"/>
    <property type="molecule type" value="Genomic_DNA"/>
</dbReference>
<keyword evidence="4" id="KW-1185">Reference proteome</keyword>
<dbReference type="Proteomes" id="UP000247810">
    <property type="component" value="Unassembled WGS sequence"/>
</dbReference>
<dbReference type="STRING" id="1448320.A0A319CUR3"/>
<dbReference type="OrthoDB" id="4138492at2759"/>
<gene>
    <name evidence="3" type="ORF">BO71DRAFT_403419</name>
</gene>
<feature type="domain" description="AMP-dependent synthetase/ligase" evidence="2">
    <location>
        <begin position="146"/>
        <end position="544"/>
    </location>
</feature>
<proteinExistence type="predicted"/>
<name>A0A319CUR3_9EURO</name>
<keyword evidence="1" id="KW-0812">Transmembrane</keyword>
<reference evidence="3 4" key="1">
    <citation type="submission" date="2018-02" db="EMBL/GenBank/DDBJ databases">
        <title>The genomes of Aspergillus section Nigri reveals drivers in fungal speciation.</title>
        <authorList>
            <consortium name="DOE Joint Genome Institute"/>
            <person name="Vesth T.C."/>
            <person name="Nybo J."/>
            <person name="Theobald S."/>
            <person name="Brandl J."/>
            <person name="Frisvad J.C."/>
            <person name="Nielsen K.F."/>
            <person name="Lyhne E.K."/>
            <person name="Kogle M.E."/>
            <person name="Kuo A."/>
            <person name="Riley R."/>
            <person name="Clum A."/>
            <person name="Nolan M."/>
            <person name="Lipzen A."/>
            <person name="Salamov A."/>
            <person name="Henrissat B."/>
            <person name="Wiebenga A."/>
            <person name="De vries R.P."/>
            <person name="Grigoriev I.V."/>
            <person name="Mortensen U.H."/>
            <person name="Andersen M.R."/>
            <person name="Baker S.E."/>
        </authorList>
    </citation>
    <scope>NUCLEOTIDE SEQUENCE [LARGE SCALE GENOMIC DNA]</scope>
    <source>
        <strain evidence="3 4">CBS 707.79</strain>
    </source>
</reference>
<dbReference type="GO" id="GO:0005783">
    <property type="term" value="C:endoplasmic reticulum"/>
    <property type="evidence" value="ECO:0007669"/>
    <property type="project" value="TreeGrafter"/>
</dbReference>
<protein>
    <recommendedName>
        <fullName evidence="2">AMP-dependent synthetase/ligase domain-containing protein</fullName>
    </recommendedName>
</protein>
<evidence type="ECO:0000313" key="4">
    <source>
        <dbReference type="Proteomes" id="UP000247810"/>
    </source>
</evidence>
<keyword evidence="1" id="KW-0472">Membrane</keyword>
<dbReference type="Pfam" id="PF00501">
    <property type="entry name" value="AMP-binding"/>
    <property type="match status" value="1"/>
</dbReference>
<sequence length="564" mass="60539">MDSNPSVVAKLDALVAELLAGWNLYTTLIAGGIVAFLVFSFVTSKDTDIHPFLLARQSTAFPVRQPGESAPYRSLETPHGFPLRSGLNVKDPGAPRWTSGRKGDLRDIWKAAVRGSVEEDGRVSGKQGKIYTVLGRKAIEHPLDQITQEINVIGNRLQSAKVNTVAICLTDSVELLAAIFAGAFYGIKTILIPHNLDAEALSALLKTSGAEALIGEAGALDLSLVAKGNEQLSQVIWVAKLGSRHMDWNDVPDDVKGTLEVRVWHELVEEKKDLAGLEVPSWDPSSPTSSVTTVWSSKSSAGEFVEYQPANLASGIAGLLYSLPRTQRYNPGDVVLSIDSLSRSYPLCHVMAALFSNASVALNSVAGESVDFALATVGVSPTVIVSSSRTMSEYHSQFMKPHSGPVSKLARWIQVRSLDSGYMPSHGFLNQVANAGPTAELSLDKLRLLCISHRVDADPEIQLDSEQLADLRILTGARVVYALTGPGVAGAVSQTNVFDYRRFQGPSHFGAPLSSVEVVLKGVSDGAEHEEGEIAVSGPSVISGKTTLAGRIRIRDDNTFELRH</sequence>
<evidence type="ECO:0000256" key="1">
    <source>
        <dbReference type="SAM" id="Phobius"/>
    </source>
</evidence>
<dbReference type="SUPFAM" id="SSF56801">
    <property type="entry name" value="Acetyl-CoA synthetase-like"/>
    <property type="match status" value="1"/>
</dbReference>
<dbReference type="InterPro" id="IPR042099">
    <property type="entry name" value="ANL_N_sf"/>
</dbReference>
<organism evidence="3 4">
    <name type="scientific">Aspergillus ellipticus CBS 707.79</name>
    <dbReference type="NCBI Taxonomy" id="1448320"/>
    <lineage>
        <taxon>Eukaryota</taxon>
        <taxon>Fungi</taxon>
        <taxon>Dikarya</taxon>
        <taxon>Ascomycota</taxon>
        <taxon>Pezizomycotina</taxon>
        <taxon>Eurotiomycetes</taxon>
        <taxon>Eurotiomycetidae</taxon>
        <taxon>Eurotiales</taxon>
        <taxon>Aspergillaceae</taxon>
        <taxon>Aspergillus</taxon>
        <taxon>Aspergillus subgen. Circumdati</taxon>
    </lineage>
</organism>
<keyword evidence="1" id="KW-1133">Transmembrane helix</keyword>
<dbReference type="VEuPathDB" id="FungiDB:BO71DRAFT_403419"/>
<evidence type="ECO:0000313" key="3">
    <source>
        <dbReference type="EMBL" id="PYH88986.1"/>
    </source>
</evidence>
<dbReference type="AlphaFoldDB" id="A0A319CUR3"/>
<evidence type="ECO:0000259" key="2">
    <source>
        <dbReference type="Pfam" id="PF00501"/>
    </source>
</evidence>
<dbReference type="Gene3D" id="3.40.50.12780">
    <property type="entry name" value="N-terminal domain of ligase-like"/>
    <property type="match status" value="1"/>
</dbReference>
<dbReference type="GO" id="GO:0004467">
    <property type="term" value="F:long-chain fatty acid-CoA ligase activity"/>
    <property type="evidence" value="ECO:0007669"/>
    <property type="project" value="TreeGrafter"/>
</dbReference>
<dbReference type="InterPro" id="IPR000873">
    <property type="entry name" value="AMP-dep_synth/lig_dom"/>
</dbReference>
<dbReference type="GO" id="GO:0016020">
    <property type="term" value="C:membrane"/>
    <property type="evidence" value="ECO:0007669"/>
    <property type="project" value="TreeGrafter"/>
</dbReference>
<accession>A0A319CUR3</accession>
<dbReference type="PANTHER" id="PTHR43272">
    <property type="entry name" value="LONG-CHAIN-FATTY-ACID--COA LIGASE"/>
    <property type="match status" value="1"/>
</dbReference>
<dbReference type="PANTHER" id="PTHR43272:SF11">
    <property type="entry name" value="AMP-DEPENDENT SYNTHETASE_LIGASE DOMAIN-CONTAINING PROTEIN"/>
    <property type="match status" value="1"/>
</dbReference>
<feature type="transmembrane region" description="Helical" evidence="1">
    <location>
        <begin position="20"/>
        <end position="42"/>
    </location>
</feature>